<protein>
    <submittedName>
        <fullName evidence="1">Uncharacterized protein</fullName>
    </submittedName>
</protein>
<dbReference type="EMBL" id="JAIEZQ010000001">
    <property type="protein sequence ID" value="MBY9074289.1"/>
    <property type="molecule type" value="Genomic_DNA"/>
</dbReference>
<name>A0ABS7RIE3_9ACTN</name>
<gene>
    <name evidence="1" type="ORF">K1X13_05580</name>
</gene>
<accession>A0ABS7RIE3</accession>
<proteinExistence type="predicted"/>
<keyword evidence="2" id="KW-1185">Reference proteome</keyword>
<dbReference type="RefSeq" id="WP_221023987.1">
    <property type="nucleotide sequence ID" value="NZ_JAIEZQ010000001.1"/>
</dbReference>
<dbReference type="Proteomes" id="UP000754710">
    <property type="component" value="Unassembled WGS sequence"/>
</dbReference>
<organism evidence="1 2">
    <name type="scientific">Nocardioides jiangsuensis</name>
    <dbReference type="NCBI Taxonomy" id="2866161"/>
    <lineage>
        <taxon>Bacteria</taxon>
        <taxon>Bacillati</taxon>
        <taxon>Actinomycetota</taxon>
        <taxon>Actinomycetes</taxon>
        <taxon>Propionibacteriales</taxon>
        <taxon>Nocardioidaceae</taxon>
        <taxon>Nocardioides</taxon>
    </lineage>
</organism>
<comment type="caution">
    <text evidence="1">The sequence shown here is derived from an EMBL/GenBank/DDBJ whole genome shotgun (WGS) entry which is preliminary data.</text>
</comment>
<evidence type="ECO:0000313" key="2">
    <source>
        <dbReference type="Proteomes" id="UP000754710"/>
    </source>
</evidence>
<sequence>MQTVPPIPAAGEVFLDARGGPRALRVSWHDESGVVVLSIWREGTCAGSFRLDVEDVPALVDFLREGLAREYDAARASLLPGMRPADGLAV</sequence>
<evidence type="ECO:0000313" key="1">
    <source>
        <dbReference type="EMBL" id="MBY9074289.1"/>
    </source>
</evidence>
<reference evidence="1 2" key="1">
    <citation type="submission" date="2021-08" db="EMBL/GenBank/DDBJ databases">
        <title>Nocardioides bacterium WL0053 sp. nov., isolated from the sediment.</title>
        <authorList>
            <person name="Wang L."/>
            <person name="Zhang D."/>
            <person name="Zhang A."/>
        </authorList>
    </citation>
    <scope>NUCLEOTIDE SEQUENCE [LARGE SCALE GENOMIC DNA]</scope>
    <source>
        <strain evidence="1 2">WL0053</strain>
    </source>
</reference>